<dbReference type="PANTHER" id="PTHR30055:SF234">
    <property type="entry name" value="HTH-TYPE TRANSCRIPTIONAL REGULATOR BETI"/>
    <property type="match status" value="1"/>
</dbReference>
<dbReference type="RefSeq" id="WP_172166780.1">
    <property type="nucleotide sequence ID" value="NZ_CP053564.1"/>
</dbReference>
<dbReference type="InterPro" id="IPR001647">
    <property type="entry name" value="HTH_TetR"/>
</dbReference>
<evidence type="ECO:0000256" key="4">
    <source>
        <dbReference type="PROSITE-ProRule" id="PRU00335"/>
    </source>
</evidence>
<dbReference type="PROSITE" id="PS50977">
    <property type="entry name" value="HTH_TETR_2"/>
    <property type="match status" value="2"/>
</dbReference>
<evidence type="ECO:0000313" key="6">
    <source>
        <dbReference type="EMBL" id="QJY49907.1"/>
    </source>
</evidence>
<dbReference type="AlphaFoldDB" id="A0A6M6JSA7"/>
<evidence type="ECO:0000256" key="1">
    <source>
        <dbReference type="ARBA" id="ARBA00023015"/>
    </source>
</evidence>
<dbReference type="Pfam" id="PF17932">
    <property type="entry name" value="TetR_C_24"/>
    <property type="match status" value="1"/>
</dbReference>
<keyword evidence="7" id="KW-1185">Reference proteome</keyword>
<dbReference type="PANTHER" id="PTHR30055">
    <property type="entry name" value="HTH-TYPE TRANSCRIPTIONAL REGULATOR RUTR"/>
    <property type="match status" value="1"/>
</dbReference>
<evidence type="ECO:0000256" key="3">
    <source>
        <dbReference type="ARBA" id="ARBA00023163"/>
    </source>
</evidence>
<dbReference type="Gene3D" id="1.10.10.60">
    <property type="entry name" value="Homeodomain-like"/>
    <property type="match status" value="2"/>
</dbReference>
<dbReference type="EMBL" id="CP053564">
    <property type="protein sequence ID" value="QJY49907.1"/>
    <property type="molecule type" value="Genomic_DNA"/>
</dbReference>
<reference evidence="6 7" key="1">
    <citation type="submission" date="2020-05" db="EMBL/GenBank/DDBJ databases">
        <authorList>
            <person name="Mo P."/>
        </authorList>
    </citation>
    <scope>NUCLEOTIDE SEQUENCE [LARGE SCALE GENOMIC DNA]</scope>
    <source>
        <strain evidence="6 7">Gen01</strain>
    </source>
</reference>
<evidence type="ECO:0000313" key="7">
    <source>
        <dbReference type="Proteomes" id="UP000505377"/>
    </source>
</evidence>
<gene>
    <name evidence="6" type="ORF">HOP40_32500</name>
</gene>
<dbReference type="GO" id="GO:0003700">
    <property type="term" value="F:DNA-binding transcription factor activity"/>
    <property type="evidence" value="ECO:0007669"/>
    <property type="project" value="TreeGrafter"/>
</dbReference>
<dbReference type="InterPro" id="IPR009057">
    <property type="entry name" value="Homeodomain-like_sf"/>
</dbReference>
<evidence type="ECO:0000259" key="5">
    <source>
        <dbReference type="PROSITE" id="PS50977"/>
    </source>
</evidence>
<keyword evidence="3" id="KW-0804">Transcription</keyword>
<feature type="domain" description="HTH tetR-type" evidence="5">
    <location>
        <begin position="206"/>
        <end position="266"/>
    </location>
</feature>
<dbReference type="InterPro" id="IPR041490">
    <property type="entry name" value="KstR2_TetR_C"/>
</dbReference>
<feature type="domain" description="HTH tetR-type" evidence="5">
    <location>
        <begin position="13"/>
        <end position="73"/>
    </location>
</feature>
<dbReference type="Pfam" id="PF00440">
    <property type="entry name" value="TetR_N"/>
    <property type="match status" value="2"/>
</dbReference>
<feature type="DNA-binding region" description="H-T-H motif" evidence="4">
    <location>
        <begin position="229"/>
        <end position="248"/>
    </location>
</feature>
<dbReference type="Gene3D" id="1.10.357.10">
    <property type="entry name" value="Tetracycline Repressor, domain 2"/>
    <property type="match status" value="2"/>
</dbReference>
<dbReference type="SUPFAM" id="SSF46689">
    <property type="entry name" value="Homeodomain-like"/>
    <property type="match status" value="2"/>
</dbReference>
<dbReference type="InterPro" id="IPR023772">
    <property type="entry name" value="DNA-bd_HTH_TetR-type_CS"/>
</dbReference>
<dbReference type="PROSITE" id="PS01081">
    <property type="entry name" value="HTH_TETR_1"/>
    <property type="match status" value="1"/>
</dbReference>
<organism evidence="6 7">
    <name type="scientific">Pseudonocardia broussonetiae</name>
    <dbReference type="NCBI Taxonomy" id="2736640"/>
    <lineage>
        <taxon>Bacteria</taxon>
        <taxon>Bacillati</taxon>
        <taxon>Actinomycetota</taxon>
        <taxon>Actinomycetes</taxon>
        <taxon>Pseudonocardiales</taxon>
        <taxon>Pseudonocardiaceae</taxon>
        <taxon>Pseudonocardia</taxon>
    </lineage>
</organism>
<feature type="DNA-binding region" description="H-T-H motif" evidence="4">
    <location>
        <begin position="36"/>
        <end position="55"/>
    </location>
</feature>
<proteinExistence type="predicted"/>
<dbReference type="GO" id="GO:0000976">
    <property type="term" value="F:transcription cis-regulatory region binding"/>
    <property type="evidence" value="ECO:0007669"/>
    <property type="project" value="TreeGrafter"/>
</dbReference>
<name>A0A6M6JSA7_9PSEU</name>
<dbReference type="PRINTS" id="PR00455">
    <property type="entry name" value="HTHTETR"/>
</dbReference>
<keyword evidence="2 4" id="KW-0238">DNA-binding</keyword>
<accession>A0A6M6JSA7</accession>
<dbReference type="InterPro" id="IPR050109">
    <property type="entry name" value="HTH-type_TetR-like_transc_reg"/>
</dbReference>
<protein>
    <submittedName>
        <fullName evidence="6">TetR/AcrR family transcriptional regulator</fullName>
    </submittedName>
</protein>
<keyword evidence="1" id="KW-0805">Transcription regulation</keyword>
<sequence length="392" mass="42425">MSRPAPARGTRPRNRRALIVAAAVELFHRVGYAGVSMSDIAAAVNVAPSALYRHFPGKTDLFVAAARAALVPTAECLAASDAWSLDELARELAAVTLDHREAGVLWQREARLLPLDLRREVRGDLREVARVLTARIARYRPDVGPEQADLLSWSALAALSSVSFHPLRPARFDAVLADVVERVIGAPVADAAGTGGPGTGAGLVPRTRRERVLREASGLFSARGFAAVTVDDIGEAVGIAGPSVYHHFPGKQDLLLAALDRGNEWLWMELDIALAAAHDEADALRRLLDSFVRLATLRHDLVDTVLGDLRQLPEADRQRALQAQHDYVTEWTELLRAVRPDLDAVAARVRVLALLMIVNDGAQTPHLARRPGFPAAIRSVAAHLLGVDPHRP</sequence>
<dbReference type="Proteomes" id="UP000505377">
    <property type="component" value="Chromosome"/>
</dbReference>
<dbReference type="KEGG" id="pbro:HOP40_32500"/>
<evidence type="ECO:0000256" key="2">
    <source>
        <dbReference type="ARBA" id="ARBA00023125"/>
    </source>
</evidence>